<evidence type="ECO:0000313" key="2">
    <source>
        <dbReference type="EMBL" id="KFM59084.1"/>
    </source>
</evidence>
<reference evidence="2 3" key="1">
    <citation type="submission" date="2013-11" db="EMBL/GenBank/DDBJ databases">
        <title>Genome sequencing of Stegodyphus mimosarum.</title>
        <authorList>
            <person name="Bechsgaard J."/>
        </authorList>
    </citation>
    <scope>NUCLEOTIDE SEQUENCE [LARGE SCALE GENOMIC DNA]</scope>
</reference>
<keyword evidence="1" id="KW-0472">Membrane</keyword>
<name>A0A087T1U5_STEMI</name>
<keyword evidence="3" id="KW-1185">Reference proteome</keyword>
<accession>A0A087T1U5</accession>
<dbReference type="Proteomes" id="UP000054359">
    <property type="component" value="Unassembled WGS sequence"/>
</dbReference>
<feature type="transmembrane region" description="Helical" evidence="1">
    <location>
        <begin position="7"/>
        <end position="28"/>
    </location>
</feature>
<dbReference type="AlphaFoldDB" id="A0A087T1U5"/>
<feature type="transmembrane region" description="Helical" evidence="1">
    <location>
        <begin position="74"/>
        <end position="94"/>
    </location>
</feature>
<dbReference type="OMA" id="RRESHYF"/>
<evidence type="ECO:0008006" key="4">
    <source>
        <dbReference type="Google" id="ProtNLM"/>
    </source>
</evidence>
<keyword evidence="1" id="KW-1133">Transmembrane helix</keyword>
<gene>
    <name evidence="2" type="ORF">X975_09443</name>
</gene>
<evidence type="ECO:0000256" key="1">
    <source>
        <dbReference type="SAM" id="Phobius"/>
    </source>
</evidence>
<sequence length="137" mass="14943">MYVSSKLFFAVQVACCLSIIGLIGHAGFFDRDYYGASPSATSLLLVACSHLLLCTFILLTAITTSKIYETPLICMHDLLFFTLLVATGTASIWECKNFESKEEKEIGVAGAIAIFTAFVSMIGCCTSYKVCENMKSF</sequence>
<organism evidence="2 3">
    <name type="scientific">Stegodyphus mimosarum</name>
    <name type="common">African social velvet spider</name>
    <dbReference type="NCBI Taxonomy" id="407821"/>
    <lineage>
        <taxon>Eukaryota</taxon>
        <taxon>Metazoa</taxon>
        <taxon>Ecdysozoa</taxon>
        <taxon>Arthropoda</taxon>
        <taxon>Chelicerata</taxon>
        <taxon>Arachnida</taxon>
        <taxon>Araneae</taxon>
        <taxon>Araneomorphae</taxon>
        <taxon>Entelegynae</taxon>
        <taxon>Eresoidea</taxon>
        <taxon>Eresidae</taxon>
        <taxon>Stegodyphus</taxon>
    </lineage>
</organism>
<feature type="non-terminal residue" evidence="2">
    <location>
        <position position="137"/>
    </location>
</feature>
<keyword evidence="1" id="KW-0812">Transmembrane</keyword>
<protein>
    <recommendedName>
        <fullName evidence="4">MARVEL domain-containing protein</fullName>
    </recommendedName>
</protein>
<feature type="transmembrane region" description="Helical" evidence="1">
    <location>
        <begin position="106"/>
        <end position="128"/>
    </location>
</feature>
<dbReference type="OrthoDB" id="6433253at2759"/>
<dbReference type="EMBL" id="KK113012">
    <property type="protein sequence ID" value="KFM59084.1"/>
    <property type="molecule type" value="Genomic_DNA"/>
</dbReference>
<proteinExistence type="predicted"/>
<evidence type="ECO:0000313" key="3">
    <source>
        <dbReference type="Proteomes" id="UP000054359"/>
    </source>
</evidence>
<feature type="transmembrane region" description="Helical" evidence="1">
    <location>
        <begin position="40"/>
        <end position="62"/>
    </location>
</feature>